<dbReference type="Proteomes" id="UP000238916">
    <property type="component" value="Unassembled WGS sequence"/>
</dbReference>
<accession>A0A2U3LDW3</accession>
<dbReference type="InterPro" id="IPR016371">
    <property type="entry name" value="RNA_pol_sigma-H_factor"/>
</dbReference>
<dbReference type="PANTHER" id="PTHR30385">
    <property type="entry name" value="SIGMA FACTOR F FLAGELLAR"/>
    <property type="match status" value="1"/>
</dbReference>
<keyword evidence="4" id="KW-0804">Transcription</keyword>
<dbReference type="PANTHER" id="PTHR30385:SF1">
    <property type="entry name" value="RNA POLYMERASE SIGMA-H FACTOR"/>
    <property type="match status" value="1"/>
</dbReference>
<dbReference type="InterPro" id="IPR007627">
    <property type="entry name" value="RNA_pol_sigma70_r2"/>
</dbReference>
<dbReference type="GO" id="GO:0006352">
    <property type="term" value="P:DNA-templated transcription initiation"/>
    <property type="evidence" value="ECO:0007669"/>
    <property type="project" value="InterPro"/>
</dbReference>
<feature type="domain" description="RNA polymerase sigma factor 70 region 4 type 2" evidence="6">
    <location>
        <begin position="165"/>
        <end position="207"/>
    </location>
</feature>
<dbReference type="EMBL" id="OMOF01000412">
    <property type="protein sequence ID" value="SPF50111.1"/>
    <property type="molecule type" value="Genomic_DNA"/>
</dbReference>
<evidence type="ECO:0000259" key="6">
    <source>
        <dbReference type="Pfam" id="PF08281"/>
    </source>
</evidence>
<keyword evidence="2" id="KW-0731">Sigma factor</keyword>
<feature type="domain" description="RNA polymerase sigma-70 region 2" evidence="5">
    <location>
        <begin position="42"/>
        <end position="110"/>
    </location>
</feature>
<dbReference type="Gene3D" id="1.10.10.10">
    <property type="entry name" value="Winged helix-like DNA-binding domain superfamily/Winged helix DNA-binding domain"/>
    <property type="match status" value="1"/>
</dbReference>
<evidence type="ECO:0000256" key="1">
    <source>
        <dbReference type="ARBA" id="ARBA00023015"/>
    </source>
</evidence>
<sequence length="218" mass="25239">MLVSIIDKELSAITSKISALDNETALLEAARSGNQEALNEIIQHYEPEIRMIACKYFLPRADYDDLIQEGRIAIYRAILAYDLNQDIPFLHFVRMVIKRKLIDSLRKYTRQKHVNLNEAFSLNNAISESEETNFLSLLRNAEDPESMVIANDEARSMIDGLNKDLSNLERLVFDHYFLQGFKQREVSEHLGLHPKSLDNAIQRIRRKTVLYQSRQMVG</sequence>
<dbReference type="SUPFAM" id="SSF88659">
    <property type="entry name" value="Sigma3 and sigma4 domains of RNA polymerase sigma factors"/>
    <property type="match status" value="1"/>
</dbReference>
<dbReference type="NCBIfam" id="TIGR02937">
    <property type="entry name" value="sigma70-ECF"/>
    <property type="match status" value="1"/>
</dbReference>
<evidence type="ECO:0000256" key="2">
    <source>
        <dbReference type="ARBA" id="ARBA00023082"/>
    </source>
</evidence>
<evidence type="ECO:0000313" key="7">
    <source>
        <dbReference type="EMBL" id="SPF50111.1"/>
    </source>
</evidence>
<dbReference type="InterPro" id="IPR014284">
    <property type="entry name" value="RNA_pol_sigma-70_dom"/>
</dbReference>
<protein>
    <submittedName>
        <fullName evidence="7">RNA polymerase sigma factor, sigma-70 family protein</fullName>
    </submittedName>
</protein>
<dbReference type="InterPro" id="IPR036388">
    <property type="entry name" value="WH-like_DNA-bd_sf"/>
</dbReference>
<dbReference type="OrthoDB" id="9783788at2"/>
<evidence type="ECO:0000313" key="8">
    <source>
        <dbReference type="Proteomes" id="UP000238916"/>
    </source>
</evidence>
<dbReference type="AlphaFoldDB" id="A0A2U3LDW3"/>
<name>A0A2U3LDW3_9FIRM</name>
<reference evidence="8" key="1">
    <citation type="submission" date="2018-02" db="EMBL/GenBank/DDBJ databases">
        <authorList>
            <person name="Hausmann B."/>
        </authorList>
    </citation>
    <scope>NUCLEOTIDE SEQUENCE [LARGE SCALE GENOMIC DNA]</scope>
    <source>
        <strain evidence="8">Peat soil MAG SbF1</strain>
    </source>
</reference>
<keyword evidence="3" id="KW-0238">DNA-binding</keyword>
<dbReference type="InterPro" id="IPR013249">
    <property type="entry name" value="RNA_pol_sigma70_r4_t2"/>
</dbReference>
<dbReference type="GO" id="GO:0016987">
    <property type="term" value="F:sigma factor activity"/>
    <property type="evidence" value="ECO:0007669"/>
    <property type="project" value="UniProtKB-KW"/>
</dbReference>
<organism evidence="7 8">
    <name type="scientific">Candidatus Desulfosporosinus infrequens</name>
    <dbReference type="NCBI Taxonomy" id="2043169"/>
    <lineage>
        <taxon>Bacteria</taxon>
        <taxon>Bacillati</taxon>
        <taxon>Bacillota</taxon>
        <taxon>Clostridia</taxon>
        <taxon>Eubacteriales</taxon>
        <taxon>Desulfitobacteriaceae</taxon>
        <taxon>Desulfosporosinus</taxon>
    </lineage>
</organism>
<gene>
    <name evidence="7" type="ORF">SBF1_470051</name>
</gene>
<dbReference type="InterPro" id="IPR013324">
    <property type="entry name" value="RNA_pol_sigma_r3/r4-like"/>
</dbReference>
<dbReference type="InterPro" id="IPR013325">
    <property type="entry name" value="RNA_pol_sigma_r2"/>
</dbReference>
<dbReference type="Pfam" id="PF04542">
    <property type="entry name" value="Sigma70_r2"/>
    <property type="match status" value="1"/>
</dbReference>
<evidence type="ECO:0000256" key="4">
    <source>
        <dbReference type="ARBA" id="ARBA00023163"/>
    </source>
</evidence>
<dbReference type="GO" id="GO:0003677">
    <property type="term" value="F:DNA binding"/>
    <property type="evidence" value="ECO:0007669"/>
    <property type="project" value="UniProtKB-KW"/>
</dbReference>
<dbReference type="SUPFAM" id="SSF88946">
    <property type="entry name" value="Sigma2 domain of RNA polymerase sigma factors"/>
    <property type="match status" value="1"/>
</dbReference>
<dbReference type="Pfam" id="PF08281">
    <property type="entry name" value="Sigma70_r4_2"/>
    <property type="match status" value="1"/>
</dbReference>
<evidence type="ECO:0000256" key="3">
    <source>
        <dbReference type="ARBA" id="ARBA00023125"/>
    </source>
</evidence>
<dbReference type="Gene3D" id="1.10.1740.10">
    <property type="match status" value="1"/>
</dbReference>
<proteinExistence type="predicted"/>
<evidence type="ECO:0000259" key="5">
    <source>
        <dbReference type="Pfam" id="PF04542"/>
    </source>
</evidence>
<dbReference type="PIRSF" id="PIRSF002939">
    <property type="entry name" value="RNA_polymerase_sigma-H_factor"/>
    <property type="match status" value="1"/>
</dbReference>
<keyword evidence="1" id="KW-0805">Transcription regulation</keyword>